<dbReference type="InterPro" id="IPR013096">
    <property type="entry name" value="Cupin_2"/>
</dbReference>
<accession>A0ABU2WLS0</accession>
<dbReference type="InterPro" id="IPR051610">
    <property type="entry name" value="GPI/OXD"/>
</dbReference>
<dbReference type="Gene3D" id="2.60.120.10">
    <property type="entry name" value="Jelly Rolls"/>
    <property type="match status" value="1"/>
</dbReference>
<dbReference type="EMBL" id="JAVRIC010000027">
    <property type="protein sequence ID" value="MDT0498833.1"/>
    <property type="molecule type" value="Genomic_DNA"/>
</dbReference>
<dbReference type="Proteomes" id="UP001254608">
    <property type="component" value="Unassembled WGS sequence"/>
</dbReference>
<evidence type="ECO:0000313" key="4">
    <source>
        <dbReference type="Proteomes" id="UP001254608"/>
    </source>
</evidence>
<name>A0ABU2WLS0_9GAMM</name>
<evidence type="ECO:0000259" key="2">
    <source>
        <dbReference type="Pfam" id="PF07883"/>
    </source>
</evidence>
<dbReference type="InterPro" id="IPR014710">
    <property type="entry name" value="RmlC-like_jellyroll"/>
</dbReference>
<dbReference type="PANTHER" id="PTHR35848:SF6">
    <property type="entry name" value="CUPIN TYPE-2 DOMAIN-CONTAINING PROTEIN"/>
    <property type="match status" value="1"/>
</dbReference>
<keyword evidence="4" id="KW-1185">Reference proteome</keyword>
<dbReference type="Pfam" id="PF07883">
    <property type="entry name" value="Cupin_2"/>
    <property type="match status" value="1"/>
</dbReference>
<sequence length="113" mass="12169">MATRHFHLANEEAVYALSGSGTARVGDDVLPLRPGDYLALPAGAGHAHRIDNDGAEPLEYLIFSTMNDPDVMVYPDSNKLAVFAGSPPGGDASARHFETVLDLAVQREYWDGE</sequence>
<comment type="caution">
    <text evidence="3">The sequence shown here is derived from an EMBL/GenBank/DDBJ whole genome shotgun (WGS) entry which is preliminary data.</text>
</comment>
<dbReference type="PANTHER" id="PTHR35848">
    <property type="entry name" value="OXALATE-BINDING PROTEIN"/>
    <property type="match status" value="1"/>
</dbReference>
<protein>
    <submittedName>
        <fullName evidence="3">Cupin domain-containing protein</fullName>
    </submittedName>
</protein>
<organism evidence="3 4">
    <name type="scientific">Banduia mediterranea</name>
    <dbReference type="NCBI Taxonomy" id="3075609"/>
    <lineage>
        <taxon>Bacteria</taxon>
        <taxon>Pseudomonadati</taxon>
        <taxon>Pseudomonadota</taxon>
        <taxon>Gammaproteobacteria</taxon>
        <taxon>Nevskiales</taxon>
        <taxon>Algiphilaceae</taxon>
        <taxon>Banduia</taxon>
    </lineage>
</organism>
<feature type="domain" description="Cupin type-2" evidence="2">
    <location>
        <begin position="3"/>
        <end position="62"/>
    </location>
</feature>
<dbReference type="InterPro" id="IPR011051">
    <property type="entry name" value="RmlC_Cupin_sf"/>
</dbReference>
<proteinExistence type="predicted"/>
<gene>
    <name evidence="3" type="ORF">RM530_15900</name>
</gene>
<dbReference type="SUPFAM" id="SSF51182">
    <property type="entry name" value="RmlC-like cupins"/>
    <property type="match status" value="1"/>
</dbReference>
<dbReference type="RefSeq" id="WP_311366245.1">
    <property type="nucleotide sequence ID" value="NZ_JAVRIC010000027.1"/>
</dbReference>
<reference evidence="3 4" key="1">
    <citation type="submission" date="2023-09" db="EMBL/GenBank/DDBJ databases">
        <authorList>
            <person name="Rey-Velasco X."/>
        </authorList>
    </citation>
    <scope>NUCLEOTIDE SEQUENCE [LARGE SCALE GENOMIC DNA]</scope>
    <source>
        <strain evidence="3 4">W345</strain>
    </source>
</reference>
<evidence type="ECO:0000313" key="3">
    <source>
        <dbReference type="EMBL" id="MDT0498833.1"/>
    </source>
</evidence>
<keyword evidence="1" id="KW-0479">Metal-binding</keyword>
<evidence type="ECO:0000256" key="1">
    <source>
        <dbReference type="ARBA" id="ARBA00022723"/>
    </source>
</evidence>